<name>H1KXJ1_9EURY</name>
<evidence type="ECO:0000313" key="1">
    <source>
        <dbReference type="EMBL" id="EHP88294.1"/>
    </source>
</evidence>
<dbReference type="EMBL" id="AGJL01000009">
    <property type="protein sequence ID" value="EHP88294.1"/>
    <property type="molecule type" value="Genomic_DNA"/>
</dbReference>
<proteinExistence type="predicted"/>
<gene>
    <name evidence="1" type="ORF">MetfoDRAFT_0514</name>
</gene>
<sequence length="267" mass="30248">MLVKVKVEDGDLIFEKASLEDNKKLDIAKEKVKKLIECGDVDVPSENLWNYSASGGGALSIFIWGFNKFYKLFNPRQLLTLIKITKLIREVGKRVEEEKLKEGWNKEKAFKYSEAIATYLSIALLKHLDYNTTVTLWNAGSWSLCKIAHTLTNRGISMQWNWCEMYPIVNIPLAYPSTLKTTINSLEYLTSALSNKPNNLDGYLNNSNNKTQSIKIIQGDATALNLNEKFDVIVTDPLMPMMSLTLNYLTSIMFGLKGLCLMLKTTN</sequence>
<comment type="caution">
    <text evidence="1">The sequence shown here is derived from an EMBL/GenBank/DDBJ whole genome shotgun (WGS) entry which is preliminary data.</text>
</comment>
<dbReference type="PATRIC" id="fig|647171.4.peg.508"/>
<reference evidence="1 2" key="1">
    <citation type="submission" date="2011-09" db="EMBL/GenBank/DDBJ databases">
        <title>The draft genome of Methanotorris formicicus Mc-S-70.</title>
        <authorList>
            <consortium name="US DOE Joint Genome Institute (JGI-PGF)"/>
            <person name="Lucas S."/>
            <person name="Han J."/>
            <person name="Lapidus A."/>
            <person name="Cheng J.-F."/>
            <person name="Goodwin L."/>
            <person name="Pitluck S."/>
            <person name="Peters L."/>
            <person name="Land M.L."/>
            <person name="Hauser L."/>
            <person name="Sieprawska-Lupa M."/>
            <person name="Takai K."/>
            <person name="Miyazaki J."/>
            <person name="Whitman W."/>
            <person name="Woyke T.J."/>
        </authorList>
    </citation>
    <scope>NUCLEOTIDE SEQUENCE [LARGE SCALE GENOMIC DNA]</scope>
    <source>
        <strain evidence="1 2">Mc-S-70</strain>
    </source>
</reference>
<accession>H1KXJ1</accession>
<dbReference type="Proteomes" id="UP000003706">
    <property type="component" value="Unassembled WGS sequence"/>
</dbReference>
<organism evidence="1 2">
    <name type="scientific">Methanotorris formicicus Mc-S-70</name>
    <dbReference type="NCBI Taxonomy" id="647171"/>
    <lineage>
        <taxon>Archaea</taxon>
        <taxon>Methanobacteriati</taxon>
        <taxon>Methanobacteriota</taxon>
        <taxon>Methanomada group</taxon>
        <taxon>Methanococci</taxon>
        <taxon>Methanococcales</taxon>
        <taxon>Methanocaldococcaceae</taxon>
        <taxon>Methanotorris</taxon>
    </lineage>
</organism>
<dbReference type="STRING" id="647171.MetfoDRAFT_0514"/>
<keyword evidence="2" id="KW-1185">Reference proteome</keyword>
<protein>
    <submittedName>
        <fullName evidence="1">Uncharacterized protein</fullName>
    </submittedName>
</protein>
<evidence type="ECO:0000313" key="2">
    <source>
        <dbReference type="Proteomes" id="UP000003706"/>
    </source>
</evidence>
<dbReference type="AlphaFoldDB" id="H1KXJ1"/>